<keyword evidence="7" id="KW-1185">Reference proteome</keyword>
<dbReference type="Pfam" id="PF25881">
    <property type="entry name" value="HH_YBHG"/>
    <property type="match status" value="1"/>
</dbReference>
<dbReference type="Proteomes" id="UP000027432">
    <property type="component" value="Unassembled WGS sequence"/>
</dbReference>
<dbReference type="OrthoDB" id="9809385at2"/>
<dbReference type="Gene3D" id="1.10.287.470">
    <property type="entry name" value="Helix hairpin bin"/>
    <property type="match status" value="3"/>
</dbReference>
<evidence type="ECO:0000256" key="4">
    <source>
        <dbReference type="SAM" id="SignalP"/>
    </source>
</evidence>
<dbReference type="InterPro" id="IPR050465">
    <property type="entry name" value="UPF0194_transport"/>
</dbReference>
<evidence type="ECO:0000256" key="2">
    <source>
        <dbReference type="ARBA" id="ARBA00023054"/>
    </source>
</evidence>
<gene>
    <name evidence="6" type="ORF">TP2_04925</name>
</gene>
<proteinExistence type="predicted"/>
<feature type="chain" id="PRO_5001694784" description="YbhG-like alpha-helical hairpin domain-containing protein" evidence="4">
    <location>
        <begin position="18"/>
        <end position="315"/>
    </location>
</feature>
<name>A0A074JEI5_9RHOB</name>
<keyword evidence="4" id="KW-0732">Signal</keyword>
<feature type="signal peptide" evidence="4">
    <location>
        <begin position="1"/>
        <end position="17"/>
    </location>
</feature>
<dbReference type="PANTHER" id="PTHR32347">
    <property type="entry name" value="EFFLUX SYSTEM COMPONENT YKNX-RELATED"/>
    <property type="match status" value="1"/>
</dbReference>
<reference evidence="6 7" key="1">
    <citation type="submission" date="2013-07" db="EMBL/GenBank/DDBJ databases">
        <title>Thioclava pacifica DSM 10166 Genome Sequencing.</title>
        <authorList>
            <person name="Lai Q."/>
            <person name="Shao Z."/>
        </authorList>
    </citation>
    <scope>NUCLEOTIDE SEQUENCE [LARGE SCALE GENOMIC DNA]</scope>
    <source>
        <strain evidence="6 7">DSM 10166</strain>
    </source>
</reference>
<comment type="caution">
    <text evidence="6">The sequence shown here is derived from an EMBL/GenBank/DDBJ whole genome shotgun (WGS) entry which is preliminary data.</text>
</comment>
<dbReference type="STRING" id="1353537.TP2_04925"/>
<evidence type="ECO:0000259" key="5">
    <source>
        <dbReference type="Pfam" id="PF25881"/>
    </source>
</evidence>
<feature type="coiled-coil region" evidence="3">
    <location>
        <begin position="62"/>
        <end position="91"/>
    </location>
</feature>
<dbReference type="PANTHER" id="PTHR32347:SF23">
    <property type="entry name" value="BLL5650 PROTEIN"/>
    <property type="match status" value="1"/>
</dbReference>
<sequence>MILCSIPILSGFLSACAAPAPLATGYVEGDYVLISPVTTAQIETLPVKRGDRVTTGEVVAGLEKSDAKIAVAQAEAAVAKAKSELANLLEGKRPEEIQVIAATLASAQAQEAEAKRSVDRIVTLVERGAATQTQLDDARTTLEVATAKVAEAQANLNVAKLPARPQQIAAAEAAVRSGQADLDKANWVLEKRDLHAPASGIVSNVIHRAGEIVSPSTPILSILPDNAVKLSLFLPEKSLSSVKVGDTLAVHCDGCAPDLTATITYIADGPEFTPPVIYSLQNRQKLVYLVEARPAKPGTLKPGQIVDVTREGTDG</sequence>
<dbReference type="GO" id="GO:0030313">
    <property type="term" value="C:cell envelope"/>
    <property type="evidence" value="ECO:0007669"/>
    <property type="project" value="UniProtKB-SubCell"/>
</dbReference>
<dbReference type="eggNOG" id="COG1566">
    <property type="taxonomic scope" value="Bacteria"/>
</dbReference>
<dbReference type="RefSeq" id="WP_038075371.1">
    <property type="nucleotide sequence ID" value="NZ_AUND01000012.1"/>
</dbReference>
<keyword evidence="2 3" id="KW-0175">Coiled coil</keyword>
<protein>
    <recommendedName>
        <fullName evidence="5">YbhG-like alpha-helical hairpin domain-containing protein</fullName>
    </recommendedName>
</protein>
<feature type="domain" description="YbhG-like alpha-helical hairpin" evidence="5">
    <location>
        <begin position="62"/>
        <end position="186"/>
    </location>
</feature>
<dbReference type="Gene3D" id="2.40.30.170">
    <property type="match status" value="1"/>
</dbReference>
<evidence type="ECO:0000313" key="6">
    <source>
        <dbReference type="EMBL" id="KEO54270.1"/>
    </source>
</evidence>
<evidence type="ECO:0000256" key="3">
    <source>
        <dbReference type="SAM" id="Coils"/>
    </source>
</evidence>
<accession>A0A074JEI5</accession>
<evidence type="ECO:0000256" key="1">
    <source>
        <dbReference type="ARBA" id="ARBA00004196"/>
    </source>
</evidence>
<dbReference type="InterPro" id="IPR059052">
    <property type="entry name" value="HH_YbhG-like"/>
</dbReference>
<dbReference type="EMBL" id="AUND01000012">
    <property type="protein sequence ID" value="KEO54270.1"/>
    <property type="molecule type" value="Genomic_DNA"/>
</dbReference>
<dbReference type="Gene3D" id="2.40.50.100">
    <property type="match status" value="2"/>
</dbReference>
<comment type="subcellular location">
    <subcellularLocation>
        <location evidence="1">Cell envelope</location>
    </subcellularLocation>
</comment>
<dbReference type="AlphaFoldDB" id="A0A074JEI5"/>
<dbReference type="SUPFAM" id="SSF111369">
    <property type="entry name" value="HlyD-like secretion proteins"/>
    <property type="match status" value="2"/>
</dbReference>
<evidence type="ECO:0000313" key="7">
    <source>
        <dbReference type="Proteomes" id="UP000027432"/>
    </source>
</evidence>
<organism evidence="6 7">
    <name type="scientific">Thioclava pacifica DSM 10166</name>
    <dbReference type="NCBI Taxonomy" id="1353537"/>
    <lineage>
        <taxon>Bacteria</taxon>
        <taxon>Pseudomonadati</taxon>
        <taxon>Pseudomonadota</taxon>
        <taxon>Alphaproteobacteria</taxon>
        <taxon>Rhodobacterales</taxon>
        <taxon>Paracoccaceae</taxon>
        <taxon>Thioclava</taxon>
    </lineage>
</organism>